<evidence type="ECO:0000313" key="1">
    <source>
        <dbReference type="EMBL" id="ANB18034.1"/>
    </source>
</evidence>
<sequence>MALLSSGVEGFLPPIVQSTARATDGGPGTNLRTIRRAAGAAAGARRCRGRRHDHGIGRVRRAGGRGLRLALSWRVPPDFWSVPRAFPLPLVPGAP</sequence>
<dbReference type="Proteomes" id="UP000076830">
    <property type="component" value="Chromosome"/>
</dbReference>
<protein>
    <submittedName>
        <fullName evidence="1">Uncharacterized protein</fullName>
    </submittedName>
</protein>
<gene>
    <name evidence="1" type="ORF">I596_2014</name>
</gene>
<reference evidence="1 2" key="1">
    <citation type="submission" date="2016-04" db="EMBL/GenBank/DDBJ databases">
        <title>Complete genome sequence of Dokdonella koreensis DS-123T.</title>
        <authorList>
            <person name="Kim J.F."/>
            <person name="Lee H."/>
            <person name="Kwak M.-J."/>
        </authorList>
    </citation>
    <scope>NUCLEOTIDE SEQUENCE [LARGE SCALE GENOMIC DNA]</scope>
    <source>
        <strain evidence="1 2">DS-123</strain>
    </source>
</reference>
<accession>A0A160DUS5</accession>
<name>A0A160DUS5_9GAMM</name>
<dbReference type="AlphaFoldDB" id="A0A160DUS5"/>
<proteinExistence type="predicted"/>
<organism evidence="1 2">
    <name type="scientific">Dokdonella koreensis DS-123</name>
    <dbReference type="NCBI Taxonomy" id="1300342"/>
    <lineage>
        <taxon>Bacteria</taxon>
        <taxon>Pseudomonadati</taxon>
        <taxon>Pseudomonadota</taxon>
        <taxon>Gammaproteobacteria</taxon>
        <taxon>Lysobacterales</taxon>
        <taxon>Rhodanobacteraceae</taxon>
        <taxon>Dokdonella</taxon>
    </lineage>
</organism>
<keyword evidence="2" id="KW-1185">Reference proteome</keyword>
<dbReference type="KEGG" id="dko:I596_2014"/>
<dbReference type="EMBL" id="CP015249">
    <property type="protein sequence ID" value="ANB18034.1"/>
    <property type="molecule type" value="Genomic_DNA"/>
</dbReference>
<dbReference type="STRING" id="1300342.I596_2014"/>
<evidence type="ECO:0000313" key="2">
    <source>
        <dbReference type="Proteomes" id="UP000076830"/>
    </source>
</evidence>